<dbReference type="GO" id="GO:0009279">
    <property type="term" value="C:cell outer membrane"/>
    <property type="evidence" value="ECO:0007669"/>
    <property type="project" value="UniProtKB-SubCell"/>
</dbReference>
<evidence type="ECO:0000256" key="6">
    <source>
        <dbReference type="ARBA" id="ARBA00023077"/>
    </source>
</evidence>
<dbReference type="InterPro" id="IPR036942">
    <property type="entry name" value="Beta-barrel_TonB_sf"/>
</dbReference>
<dbReference type="EMBL" id="JACHIA010000003">
    <property type="protein sequence ID" value="MBB6069959.1"/>
    <property type="molecule type" value="Genomic_DNA"/>
</dbReference>
<dbReference type="GO" id="GO:0015344">
    <property type="term" value="F:siderophore uptake transmembrane transporter activity"/>
    <property type="evidence" value="ECO:0007669"/>
    <property type="project" value="TreeGrafter"/>
</dbReference>
<dbReference type="Gene3D" id="2.40.170.20">
    <property type="entry name" value="TonB-dependent receptor, beta-barrel domain"/>
    <property type="match status" value="1"/>
</dbReference>
<dbReference type="Pfam" id="PF07715">
    <property type="entry name" value="Plug"/>
    <property type="match status" value="1"/>
</dbReference>
<proteinExistence type="inferred from homology"/>
<sequence>MITPPSRIVRALAAAWVAAALTAGGLAAQTAHRLDGRVTEAGSDAPLPGAAVQADGPVRLTATTDAEGRWSIAGVPAGRYVVRVRRMGFVERTAAMDVPAAAPLTLALSAGALPLNTVVVTASRRLQRLADVPVTTEVITRADIEQAGVSDLSAVLTSRLGIQLEGGHPAGEGVMLQGLSSERVLILMDGQPMVGRISGQIDLSRIPASMVERVEVVKGPQSALYGSEAMGGVVNVITRRAAPGRWDAGVEVTAGTQGRADVNGSARGTLGRVKYVADLGRRSTELTPGRSETQDALAERLDGMLRLEWAADSTLRMETSAIVLDERQRWRGGPLYQFADNRQWSARAGAEWTRGGNRVAPALYISEFQHLARAATGASPVEGSGDTESQRMMEGELLFGRTWGASALDAGVEARREEIDSDRVVGRNRAMHSVEPFAQTTFAFGAWQLVPGARMTWSEQWGTHFTPRLAAMVRPIPSLALRGSVGRGFRAPAFKELYMNFLNLGAGTGYTVQGNPDLRPETSSNATFGAEWATGPAYLRGQVFYNRFSNFIETALAGDSSGITVYTYDNVADGFTRGAELEAGATRGRLRTEIGYGYLATRDEATGAELLGRPAHSGRLSLDYTTRFGPRAGVTAVYTGRTPVQRDSAGVVSMREGFPRLDARIAQKLPRGLEFSLGVRNLTGAGPADWPGYTGRHVYAGIGWRTSESLVR</sequence>
<keyword evidence="4 10" id="KW-0812">Transmembrane</keyword>
<evidence type="ECO:0000256" key="1">
    <source>
        <dbReference type="ARBA" id="ARBA00004571"/>
    </source>
</evidence>
<evidence type="ECO:0000256" key="2">
    <source>
        <dbReference type="ARBA" id="ARBA00022448"/>
    </source>
</evidence>
<dbReference type="InterPro" id="IPR000531">
    <property type="entry name" value="Beta-barrel_TonB"/>
</dbReference>
<evidence type="ECO:0000256" key="12">
    <source>
        <dbReference type="SAM" id="SignalP"/>
    </source>
</evidence>
<keyword evidence="16" id="KW-1185">Reference proteome</keyword>
<feature type="domain" description="TonB-dependent receptor-like beta-barrel" evidence="13">
    <location>
        <begin position="323"/>
        <end position="682"/>
    </location>
</feature>
<dbReference type="GO" id="GO:0044718">
    <property type="term" value="P:siderophore transmembrane transport"/>
    <property type="evidence" value="ECO:0007669"/>
    <property type="project" value="TreeGrafter"/>
</dbReference>
<evidence type="ECO:0000256" key="9">
    <source>
        <dbReference type="ARBA" id="ARBA00023237"/>
    </source>
</evidence>
<keyword evidence="7 10" id="KW-0472">Membrane</keyword>
<reference evidence="15 16" key="1">
    <citation type="submission" date="2020-08" db="EMBL/GenBank/DDBJ databases">
        <title>Genomic Encyclopedia of Type Strains, Phase IV (KMG-IV): sequencing the most valuable type-strain genomes for metagenomic binning, comparative biology and taxonomic classification.</title>
        <authorList>
            <person name="Goeker M."/>
        </authorList>
    </citation>
    <scope>NUCLEOTIDE SEQUENCE [LARGE SCALE GENOMIC DNA]</scope>
    <source>
        <strain evidence="15 16">DSM 29007</strain>
    </source>
</reference>
<dbReference type="PANTHER" id="PTHR30069:SF29">
    <property type="entry name" value="HEMOGLOBIN AND HEMOGLOBIN-HAPTOGLOBIN-BINDING PROTEIN 1-RELATED"/>
    <property type="match status" value="1"/>
</dbReference>
<dbReference type="InterPro" id="IPR037066">
    <property type="entry name" value="Plug_dom_sf"/>
</dbReference>
<dbReference type="AlphaFoldDB" id="A0A841GTM5"/>
<evidence type="ECO:0000313" key="15">
    <source>
        <dbReference type="EMBL" id="MBB6069959.1"/>
    </source>
</evidence>
<protein>
    <submittedName>
        <fullName evidence="15">Outer membrane receptor for ferrienterochelin and colicins</fullName>
    </submittedName>
</protein>
<dbReference type="Gene3D" id="2.60.40.1120">
    <property type="entry name" value="Carboxypeptidase-like, regulatory domain"/>
    <property type="match status" value="1"/>
</dbReference>
<dbReference type="Pfam" id="PF00593">
    <property type="entry name" value="TonB_dep_Rec_b-barrel"/>
    <property type="match status" value="1"/>
</dbReference>
<dbReference type="Pfam" id="PF13620">
    <property type="entry name" value="CarboxypepD_reg"/>
    <property type="match status" value="1"/>
</dbReference>
<evidence type="ECO:0000256" key="4">
    <source>
        <dbReference type="ARBA" id="ARBA00022692"/>
    </source>
</evidence>
<dbReference type="PANTHER" id="PTHR30069">
    <property type="entry name" value="TONB-DEPENDENT OUTER MEMBRANE RECEPTOR"/>
    <property type="match status" value="1"/>
</dbReference>
<evidence type="ECO:0000256" key="7">
    <source>
        <dbReference type="ARBA" id="ARBA00023136"/>
    </source>
</evidence>
<keyword evidence="5 12" id="KW-0732">Signal</keyword>
<evidence type="ECO:0000259" key="14">
    <source>
        <dbReference type="Pfam" id="PF07715"/>
    </source>
</evidence>
<dbReference type="GO" id="GO:0030246">
    <property type="term" value="F:carbohydrate binding"/>
    <property type="evidence" value="ECO:0007669"/>
    <property type="project" value="InterPro"/>
</dbReference>
<dbReference type="Proteomes" id="UP000582837">
    <property type="component" value="Unassembled WGS sequence"/>
</dbReference>
<evidence type="ECO:0000256" key="5">
    <source>
        <dbReference type="ARBA" id="ARBA00022729"/>
    </source>
</evidence>
<keyword evidence="3 10" id="KW-1134">Transmembrane beta strand</keyword>
<dbReference type="CDD" id="cd01347">
    <property type="entry name" value="ligand_gated_channel"/>
    <property type="match status" value="1"/>
</dbReference>
<comment type="subcellular location">
    <subcellularLocation>
        <location evidence="1 10">Cell outer membrane</location>
        <topology evidence="1 10">Multi-pass membrane protein</topology>
    </subcellularLocation>
</comment>
<evidence type="ECO:0000256" key="3">
    <source>
        <dbReference type="ARBA" id="ARBA00022452"/>
    </source>
</evidence>
<dbReference type="InterPro" id="IPR039426">
    <property type="entry name" value="TonB-dep_rcpt-like"/>
</dbReference>
<feature type="signal peptide" evidence="12">
    <location>
        <begin position="1"/>
        <end position="27"/>
    </location>
</feature>
<evidence type="ECO:0000313" key="16">
    <source>
        <dbReference type="Proteomes" id="UP000582837"/>
    </source>
</evidence>
<organism evidence="15 16">
    <name type="scientific">Longimicrobium terrae</name>
    <dbReference type="NCBI Taxonomy" id="1639882"/>
    <lineage>
        <taxon>Bacteria</taxon>
        <taxon>Pseudomonadati</taxon>
        <taxon>Gemmatimonadota</taxon>
        <taxon>Longimicrobiia</taxon>
        <taxon>Longimicrobiales</taxon>
        <taxon>Longimicrobiaceae</taxon>
        <taxon>Longimicrobium</taxon>
    </lineage>
</organism>
<keyword evidence="6 11" id="KW-0798">TonB box</keyword>
<evidence type="ECO:0000259" key="13">
    <source>
        <dbReference type="Pfam" id="PF00593"/>
    </source>
</evidence>
<feature type="domain" description="TonB-dependent receptor plug" evidence="14">
    <location>
        <begin position="129"/>
        <end position="233"/>
    </location>
</feature>
<dbReference type="InterPro" id="IPR012910">
    <property type="entry name" value="Plug_dom"/>
</dbReference>
<name>A0A841GTM5_9BACT</name>
<keyword evidence="8 15" id="KW-0675">Receptor</keyword>
<dbReference type="RefSeq" id="WP_170039572.1">
    <property type="nucleotide sequence ID" value="NZ_JABDTL010000002.1"/>
</dbReference>
<evidence type="ECO:0000256" key="11">
    <source>
        <dbReference type="RuleBase" id="RU003357"/>
    </source>
</evidence>
<comment type="similarity">
    <text evidence="10 11">Belongs to the TonB-dependent receptor family.</text>
</comment>
<gene>
    <name evidence="15" type="ORF">HNQ61_001576</name>
</gene>
<dbReference type="PROSITE" id="PS52016">
    <property type="entry name" value="TONB_DEPENDENT_REC_3"/>
    <property type="match status" value="1"/>
</dbReference>
<dbReference type="Gene3D" id="2.170.130.10">
    <property type="entry name" value="TonB-dependent receptor, plug domain"/>
    <property type="match status" value="1"/>
</dbReference>
<evidence type="ECO:0000256" key="10">
    <source>
        <dbReference type="PROSITE-ProRule" id="PRU01360"/>
    </source>
</evidence>
<dbReference type="SUPFAM" id="SSF49452">
    <property type="entry name" value="Starch-binding domain-like"/>
    <property type="match status" value="1"/>
</dbReference>
<dbReference type="InterPro" id="IPR013784">
    <property type="entry name" value="Carb-bd-like_fold"/>
</dbReference>
<feature type="chain" id="PRO_5033012276" evidence="12">
    <location>
        <begin position="28"/>
        <end position="712"/>
    </location>
</feature>
<comment type="caution">
    <text evidence="15">The sequence shown here is derived from an EMBL/GenBank/DDBJ whole genome shotgun (WGS) entry which is preliminary data.</text>
</comment>
<dbReference type="SUPFAM" id="SSF56935">
    <property type="entry name" value="Porins"/>
    <property type="match status" value="1"/>
</dbReference>
<keyword evidence="9 10" id="KW-0998">Cell outer membrane</keyword>
<keyword evidence="2 10" id="KW-0813">Transport</keyword>
<evidence type="ECO:0000256" key="8">
    <source>
        <dbReference type="ARBA" id="ARBA00023170"/>
    </source>
</evidence>
<accession>A0A841GTM5</accession>